<reference evidence="3 4" key="1">
    <citation type="submission" date="2024-09" db="EMBL/GenBank/DDBJ databases">
        <title>A chromosome-level genome assembly of Gray's grenadier anchovy, Coilia grayii.</title>
        <authorList>
            <person name="Fu Z."/>
        </authorList>
    </citation>
    <scope>NUCLEOTIDE SEQUENCE [LARGE SCALE GENOMIC DNA]</scope>
    <source>
        <strain evidence="3">G4</strain>
        <tissue evidence="3">Muscle</tissue>
    </source>
</reference>
<dbReference type="PANTHER" id="PTHR21595:SF1">
    <property type="entry name" value="CALMODULIN-REGULATED SPECTRIN-ASSOCIATED PROTEIN 2"/>
    <property type="match status" value="1"/>
</dbReference>
<dbReference type="Proteomes" id="UP001591681">
    <property type="component" value="Unassembled WGS sequence"/>
</dbReference>
<name>A0ABD1JU22_9TELE</name>
<gene>
    <name evidence="3" type="ORF">ACEWY4_015074</name>
</gene>
<evidence type="ECO:0000313" key="4">
    <source>
        <dbReference type="Proteomes" id="UP001591681"/>
    </source>
</evidence>
<dbReference type="AlphaFoldDB" id="A0ABD1JU22"/>
<evidence type="ECO:0000259" key="2">
    <source>
        <dbReference type="Pfam" id="PF25532"/>
    </source>
</evidence>
<dbReference type="InterPro" id="IPR032940">
    <property type="entry name" value="CAMSAP"/>
</dbReference>
<proteinExistence type="predicted"/>
<organism evidence="3 4">
    <name type="scientific">Coilia grayii</name>
    <name type="common">Gray's grenadier anchovy</name>
    <dbReference type="NCBI Taxonomy" id="363190"/>
    <lineage>
        <taxon>Eukaryota</taxon>
        <taxon>Metazoa</taxon>
        <taxon>Chordata</taxon>
        <taxon>Craniata</taxon>
        <taxon>Vertebrata</taxon>
        <taxon>Euteleostomi</taxon>
        <taxon>Actinopterygii</taxon>
        <taxon>Neopterygii</taxon>
        <taxon>Teleostei</taxon>
        <taxon>Clupei</taxon>
        <taxon>Clupeiformes</taxon>
        <taxon>Clupeoidei</taxon>
        <taxon>Engraulidae</taxon>
        <taxon>Coilinae</taxon>
        <taxon>Coilia</taxon>
    </lineage>
</organism>
<keyword evidence="4" id="KW-1185">Reference proteome</keyword>
<feature type="domain" description="CASAMP N-terminal" evidence="2">
    <location>
        <begin position="16"/>
        <end position="136"/>
    </location>
</feature>
<evidence type="ECO:0000256" key="1">
    <source>
        <dbReference type="SAM" id="MobiDB-lite"/>
    </source>
</evidence>
<protein>
    <recommendedName>
        <fullName evidence="2">CASAMP N-terminal domain-containing protein</fullName>
    </recommendedName>
</protein>
<feature type="region of interest" description="Disordered" evidence="1">
    <location>
        <begin position="213"/>
        <end position="258"/>
    </location>
</feature>
<comment type="caution">
    <text evidence="3">The sequence shown here is derived from an EMBL/GenBank/DDBJ whole genome shotgun (WGS) entry which is preliminary data.</text>
</comment>
<sequence length="258" mass="28015">MGDLVDSKEIKKTFIVPAIKSFEHYDFNRAKISSSLTWLVSKAYGAGGVPGELKEPFYTDQYEQEHLKPPLVGLLLSAELYGRAASRILTPGAPDADPLRGHEAVIRALAHRGLYVADQERLVTERDLSKRPIQMCSPRSDRPPDYMQEERNLQELLATLQGELAPVHAGKGPPSAPPKLRQQTNEANPVALFTARRGVAQSGANIDPVLATAGRRVPHRAPAQSHSGDSRVGGPVAPKQNASTSTLPRVLKMRTPAA</sequence>
<dbReference type="EMBL" id="JBHFQA010000012">
    <property type="protein sequence ID" value="KAL2090386.1"/>
    <property type="molecule type" value="Genomic_DNA"/>
</dbReference>
<dbReference type="PANTHER" id="PTHR21595">
    <property type="entry name" value="PATRONIN"/>
    <property type="match status" value="1"/>
</dbReference>
<dbReference type="Pfam" id="PF25532">
    <property type="entry name" value="CH_CAMSAP2_N"/>
    <property type="match status" value="1"/>
</dbReference>
<evidence type="ECO:0000313" key="3">
    <source>
        <dbReference type="EMBL" id="KAL2090386.1"/>
    </source>
</evidence>
<accession>A0ABD1JU22</accession>
<dbReference type="InterPro" id="IPR058042">
    <property type="entry name" value="CAMSAP_N"/>
</dbReference>